<name>A0A0G1NBA9_9BACT</name>
<accession>A0A0G1NBA9</accession>
<evidence type="ECO:0000313" key="1">
    <source>
        <dbReference type="EMBL" id="KKT90397.1"/>
    </source>
</evidence>
<evidence type="ECO:0000313" key="2">
    <source>
        <dbReference type="Proteomes" id="UP000034368"/>
    </source>
</evidence>
<organism evidence="1 2">
    <name type="scientific">Candidatus Yanofskybacteria bacterium GW2011_GWB1_45_11</name>
    <dbReference type="NCBI Taxonomy" id="1619026"/>
    <lineage>
        <taxon>Bacteria</taxon>
        <taxon>Candidatus Yanofskyibacteriota</taxon>
    </lineage>
</organism>
<gene>
    <name evidence="1" type="ORF">UW90_C0002G0046</name>
</gene>
<dbReference type="EMBL" id="LCKD01000002">
    <property type="protein sequence ID" value="KKT90397.1"/>
    <property type="molecule type" value="Genomic_DNA"/>
</dbReference>
<reference evidence="1 2" key="1">
    <citation type="journal article" date="2015" name="Nature">
        <title>rRNA introns, odd ribosomes, and small enigmatic genomes across a large radiation of phyla.</title>
        <authorList>
            <person name="Brown C.T."/>
            <person name="Hug L.A."/>
            <person name="Thomas B.C."/>
            <person name="Sharon I."/>
            <person name="Castelle C.J."/>
            <person name="Singh A."/>
            <person name="Wilkins M.J."/>
            <person name="Williams K.H."/>
            <person name="Banfield J.F."/>
        </authorList>
    </citation>
    <scope>NUCLEOTIDE SEQUENCE [LARGE SCALE GENOMIC DNA]</scope>
</reference>
<sequence>MFFESEGSGKFQTLSEESDYRYTRNQLMLCKSASNAGVFPMLEVLLLIEWVQFLCQCPDELDYGA</sequence>
<comment type="caution">
    <text evidence="1">The sequence shown here is derived from an EMBL/GenBank/DDBJ whole genome shotgun (WGS) entry which is preliminary data.</text>
</comment>
<dbReference type="AlphaFoldDB" id="A0A0G1NBA9"/>
<proteinExistence type="predicted"/>
<dbReference type="Proteomes" id="UP000034368">
    <property type="component" value="Unassembled WGS sequence"/>
</dbReference>
<protein>
    <submittedName>
        <fullName evidence="1">Uncharacterized protein</fullName>
    </submittedName>
</protein>